<dbReference type="CTD" id="20202063"/>
<evidence type="ECO:0000313" key="4">
    <source>
        <dbReference type="EMBL" id="ESO09926.1"/>
    </source>
</evidence>
<dbReference type="GeneID" id="20202063"/>
<dbReference type="EMBL" id="AMQM01002840">
    <property type="status" value="NOT_ANNOTATED_CDS"/>
    <property type="molecule type" value="Genomic_DNA"/>
</dbReference>
<dbReference type="AlphaFoldDB" id="T1EZR3"/>
<dbReference type="EMBL" id="KB095905">
    <property type="protein sequence ID" value="ESO09926.1"/>
    <property type="molecule type" value="Genomic_DNA"/>
</dbReference>
<reference evidence="6" key="1">
    <citation type="submission" date="2012-12" db="EMBL/GenBank/DDBJ databases">
        <authorList>
            <person name="Hellsten U."/>
            <person name="Grimwood J."/>
            <person name="Chapman J.A."/>
            <person name="Shapiro H."/>
            <person name="Aerts A."/>
            <person name="Otillar R.P."/>
            <person name="Terry A.Y."/>
            <person name="Boore J.L."/>
            <person name="Simakov O."/>
            <person name="Marletaz F."/>
            <person name="Cho S.-J."/>
            <person name="Edsinger-Gonzales E."/>
            <person name="Havlak P."/>
            <person name="Kuo D.-H."/>
            <person name="Larsson T."/>
            <person name="Lv J."/>
            <person name="Arendt D."/>
            <person name="Savage R."/>
            <person name="Osoegawa K."/>
            <person name="de Jong P."/>
            <person name="Lindberg D.R."/>
            <person name="Seaver E.C."/>
            <person name="Weisblat D.A."/>
            <person name="Putnam N.H."/>
            <person name="Grigoriev I.V."/>
            <person name="Rokhsar D.S."/>
        </authorList>
    </citation>
    <scope>NUCLEOTIDE SEQUENCE</scope>
</reference>
<evidence type="ECO:0000313" key="5">
    <source>
        <dbReference type="EnsemblMetazoa" id="HelroP167751"/>
    </source>
</evidence>
<gene>
    <name evidence="5" type="primary">20202063</name>
    <name evidence="4" type="ORF">HELRODRAFT_167751</name>
</gene>
<accession>T1EZR3</accession>
<dbReference type="HOGENOM" id="CLU_1103780_0_0_1"/>
<dbReference type="Pfam" id="PF00431">
    <property type="entry name" value="CUB"/>
    <property type="match status" value="1"/>
</dbReference>
<proteinExistence type="predicted"/>
<dbReference type="InterPro" id="IPR000859">
    <property type="entry name" value="CUB_dom"/>
</dbReference>
<feature type="domain" description="CUB" evidence="3">
    <location>
        <begin position="141"/>
        <end position="185"/>
    </location>
</feature>
<dbReference type="Proteomes" id="UP000015101">
    <property type="component" value="Unassembled WGS sequence"/>
</dbReference>
<reference evidence="4 6" key="2">
    <citation type="journal article" date="2013" name="Nature">
        <title>Insights into bilaterian evolution from three spiralian genomes.</title>
        <authorList>
            <person name="Simakov O."/>
            <person name="Marletaz F."/>
            <person name="Cho S.J."/>
            <person name="Edsinger-Gonzales E."/>
            <person name="Havlak P."/>
            <person name="Hellsten U."/>
            <person name="Kuo D.H."/>
            <person name="Larsson T."/>
            <person name="Lv J."/>
            <person name="Arendt D."/>
            <person name="Savage R."/>
            <person name="Osoegawa K."/>
            <person name="de Jong P."/>
            <person name="Grimwood J."/>
            <person name="Chapman J.A."/>
            <person name="Shapiro H."/>
            <person name="Aerts A."/>
            <person name="Otillar R.P."/>
            <person name="Terry A.Y."/>
            <person name="Boore J.L."/>
            <person name="Grigoriev I.V."/>
            <person name="Lindberg D.R."/>
            <person name="Seaver E.C."/>
            <person name="Weisblat D.A."/>
            <person name="Putnam N.H."/>
            <person name="Rokhsar D.S."/>
        </authorList>
    </citation>
    <scope>NUCLEOTIDE SEQUENCE</scope>
</reference>
<dbReference type="SUPFAM" id="SSF49854">
    <property type="entry name" value="Spermadhesin, CUB domain"/>
    <property type="match status" value="1"/>
</dbReference>
<dbReference type="OrthoDB" id="6369184at2759"/>
<protein>
    <recommendedName>
        <fullName evidence="3">CUB domain-containing protein</fullName>
    </recommendedName>
</protein>
<sequence length="252" mass="28725">MLSASNQYSRNVKTLEICVNYELPSLVYKFIRADIILSYRIYRRMELTSAVVTAIFLSGYKSAVDSIGPRKTSTIVENKKYVISAGSFDRRSVQNARRLALIVPRETTNAQQYKTFTTSSSNKSCCPCCYCEQMRIKYTPSKHQGTFYTPNFPDKYPQKINCLAYTFEGASTHLVEMTFLEFDLPGPSSHSSTIIGRSMNPVTKNNKKPTTKRKTSERDSQNPHICIYSNGISDQSLGFKFREYFNFSKDAN</sequence>
<keyword evidence="6" id="KW-1185">Reference proteome</keyword>
<dbReference type="EnsemblMetazoa" id="HelroT167751">
    <property type="protein sequence ID" value="HelroP167751"/>
    <property type="gene ID" value="HelroG167751"/>
</dbReference>
<dbReference type="InterPro" id="IPR035914">
    <property type="entry name" value="Sperma_CUB_dom_sf"/>
</dbReference>
<keyword evidence="1" id="KW-1015">Disulfide bond</keyword>
<evidence type="ECO:0000256" key="1">
    <source>
        <dbReference type="ARBA" id="ARBA00023157"/>
    </source>
</evidence>
<dbReference type="RefSeq" id="XP_009011740.1">
    <property type="nucleotide sequence ID" value="XM_009013492.1"/>
</dbReference>
<dbReference type="InParanoid" id="T1EZR3"/>
<evidence type="ECO:0000313" key="6">
    <source>
        <dbReference type="Proteomes" id="UP000015101"/>
    </source>
</evidence>
<evidence type="ECO:0000259" key="3">
    <source>
        <dbReference type="Pfam" id="PF00431"/>
    </source>
</evidence>
<organism evidence="5 6">
    <name type="scientific">Helobdella robusta</name>
    <name type="common">Californian leech</name>
    <dbReference type="NCBI Taxonomy" id="6412"/>
    <lineage>
        <taxon>Eukaryota</taxon>
        <taxon>Metazoa</taxon>
        <taxon>Spiralia</taxon>
        <taxon>Lophotrochozoa</taxon>
        <taxon>Annelida</taxon>
        <taxon>Clitellata</taxon>
        <taxon>Hirudinea</taxon>
        <taxon>Rhynchobdellida</taxon>
        <taxon>Glossiphoniidae</taxon>
        <taxon>Helobdella</taxon>
    </lineage>
</organism>
<feature type="region of interest" description="Disordered" evidence="2">
    <location>
        <begin position="191"/>
        <end position="223"/>
    </location>
</feature>
<dbReference type="KEGG" id="hro:HELRODRAFT_167751"/>
<name>T1EZR3_HELRO</name>
<evidence type="ECO:0000256" key="2">
    <source>
        <dbReference type="SAM" id="MobiDB-lite"/>
    </source>
</evidence>
<dbReference type="Gene3D" id="2.60.120.290">
    <property type="entry name" value="Spermadhesin, CUB domain"/>
    <property type="match status" value="1"/>
</dbReference>
<reference evidence="5" key="3">
    <citation type="submission" date="2015-06" db="UniProtKB">
        <authorList>
            <consortium name="EnsemblMetazoa"/>
        </authorList>
    </citation>
    <scope>IDENTIFICATION</scope>
</reference>